<sequence>MSSVKNAVRCAGGAKASARACGVSVRAVYKWLAADALPRTEYTGETDYVERLAAAAAANGSPFNAAELRESAAPRKSAA</sequence>
<evidence type="ECO:0008006" key="3">
    <source>
        <dbReference type="Google" id="ProtNLM"/>
    </source>
</evidence>
<protein>
    <recommendedName>
        <fullName evidence="3">YdaS antitoxin of YdaST toxin-antitoxin system</fullName>
    </recommendedName>
</protein>
<gene>
    <name evidence="1" type="ORF">CXK93_12250</name>
</gene>
<reference evidence="1 2" key="1">
    <citation type="submission" date="2018-01" db="EMBL/GenBank/DDBJ databases">
        <title>Denitrification phenotypes of diverse strains of Pseudomonas stutzeri.</title>
        <authorList>
            <person name="Milligan D.A."/>
            <person name="Bergaust L."/>
            <person name="Bakken L.R."/>
            <person name="Frostegard A."/>
        </authorList>
    </citation>
    <scope>NUCLEOTIDE SEQUENCE [LARGE SCALE GENOMIC DNA]</scope>
    <source>
        <strain evidence="1 2">ST27MN3</strain>
    </source>
</reference>
<dbReference type="InterPro" id="IPR010982">
    <property type="entry name" value="Lambda_DNA-bd_dom_sf"/>
</dbReference>
<dbReference type="EMBL" id="POUI01000002">
    <property type="protein sequence ID" value="PNF85034.1"/>
    <property type="molecule type" value="Genomic_DNA"/>
</dbReference>
<evidence type="ECO:0000313" key="2">
    <source>
        <dbReference type="Proteomes" id="UP000236021"/>
    </source>
</evidence>
<evidence type="ECO:0000313" key="1">
    <source>
        <dbReference type="EMBL" id="PNF85034.1"/>
    </source>
</evidence>
<name>A0ABX4VY05_9GAMM</name>
<proteinExistence type="predicted"/>
<keyword evidence="2" id="KW-1185">Reference proteome</keyword>
<dbReference type="Proteomes" id="UP000236021">
    <property type="component" value="Unassembled WGS sequence"/>
</dbReference>
<dbReference type="Gene3D" id="1.10.260.40">
    <property type="entry name" value="lambda repressor-like DNA-binding domains"/>
    <property type="match status" value="1"/>
</dbReference>
<organism evidence="1 2">
    <name type="scientific">Stutzerimonas decontaminans</name>
    <dbReference type="NCBI Taxonomy" id="3022791"/>
    <lineage>
        <taxon>Bacteria</taxon>
        <taxon>Pseudomonadati</taxon>
        <taxon>Pseudomonadota</taxon>
        <taxon>Gammaproteobacteria</taxon>
        <taxon>Pseudomonadales</taxon>
        <taxon>Pseudomonadaceae</taxon>
        <taxon>Stutzerimonas</taxon>
    </lineage>
</organism>
<accession>A0ABX4VY05</accession>
<comment type="caution">
    <text evidence="1">The sequence shown here is derived from an EMBL/GenBank/DDBJ whole genome shotgun (WGS) entry which is preliminary data.</text>
</comment>